<dbReference type="InterPro" id="IPR001753">
    <property type="entry name" value="Enoyl-CoA_hydra/iso"/>
</dbReference>
<dbReference type="Gene3D" id="3.90.226.10">
    <property type="entry name" value="2-enoyl-CoA Hydratase, Chain A, domain 1"/>
    <property type="match status" value="1"/>
</dbReference>
<dbReference type="Pfam" id="PF00378">
    <property type="entry name" value="ECH_1"/>
    <property type="match status" value="1"/>
</dbReference>
<dbReference type="PANTHER" id="PTHR43459:SF1">
    <property type="entry name" value="EG:BACN32G11.4 PROTEIN"/>
    <property type="match status" value="1"/>
</dbReference>
<dbReference type="SUPFAM" id="SSF52096">
    <property type="entry name" value="ClpP/crotonase"/>
    <property type="match status" value="1"/>
</dbReference>
<name>A0ABN0UT36_9ACTN</name>
<proteinExistence type="predicted"/>
<gene>
    <name evidence="1" type="ORF">GCM10009539_52660</name>
</gene>
<organism evidence="1 2">
    <name type="scientific">Cryptosporangium japonicum</name>
    <dbReference type="NCBI Taxonomy" id="80872"/>
    <lineage>
        <taxon>Bacteria</taxon>
        <taxon>Bacillati</taxon>
        <taxon>Actinomycetota</taxon>
        <taxon>Actinomycetes</taxon>
        <taxon>Cryptosporangiales</taxon>
        <taxon>Cryptosporangiaceae</taxon>
        <taxon>Cryptosporangium</taxon>
    </lineage>
</organism>
<evidence type="ECO:0000313" key="2">
    <source>
        <dbReference type="Proteomes" id="UP001500967"/>
    </source>
</evidence>
<dbReference type="CDD" id="cd06558">
    <property type="entry name" value="crotonase-like"/>
    <property type="match status" value="1"/>
</dbReference>
<accession>A0ABN0UT36</accession>
<dbReference type="PANTHER" id="PTHR43459">
    <property type="entry name" value="ENOYL-COA HYDRATASE"/>
    <property type="match status" value="1"/>
</dbReference>
<dbReference type="EMBL" id="BAAAGX010000020">
    <property type="protein sequence ID" value="GAA0260644.1"/>
    <property type="molecule type" value="Genomic_DNA"/>
</dbReference>
<evidence type="ECO:0000313" key="1">
    <source>
        <dbReference type="EMBL" id="GAA0260644.1"/>
    </source>
</evidence>
<comment type="caution">
    <text evidence="1">The sequence shown here is derived from an EMBL/GenBank/DDBJ whole genome shotgun (WGS) entry which is preliminary data.</text>
</comment>
<reference evidence="1 2" key="1">
    <citation type="journal article" date="2019" name="Int. J. Syst. Evol. Microbiol.">
        <title>The Global Catalogue of Microorganisms (GCM) 10K type strain sequencing project: providing services to taxonomists for standard genome sequencing and annotation.</title>
        <authorList>
            <consortium name="The Broad Institute Genomics Platform"/>
            <consortium name="The Broad Institute Genome Sequencing Center for Infectious Disease"/>
            <person name="Wu L."/>
            <person name="Ma J."/>
        </authorList>
    </citation>
    <scope>NUCLEOTIDE SEQUENCE [LARGE SCALE GENOMIC DNA]</scope>
    <source>
        <strain evidence="1 2">JCM 10425</strain>
    </source>
</reference>
<dbReference type="InterPro" id="IPR029045">
    <property type="entry name" value="ClpP/crotonase-like_dom_sf"/>
</dbReference>
<dbReference type="Proteomes" id="UP001500967">
    <property type="component" value="Unassembled WGS sequence"/>
</dbReference>
<sequence>MSWVDVGRPGVRTVVVGNVTHWDEHAVRALEALAATGRDLTGDVRVVVLELDGSLTPSGRSTTESFRARLAALSEAECDAVLAGYQDAVAWLRRADTVAVAAARGPLAGPAAELALSCDLRVFAHDVSVTFGGPPLLGVAGRLVASVGAGRAADLALTGRPVAAAEAERLGLATRVVPGSDLAAATDDLVAGLLAADRAVLAETKALFAAPTPAAERGAFARLAREP</sequence>
<protein>
    <submittedName>
        <fullName evidence="1">Enoyl-CoA hydratase/isomerase family protein</fullName>
    </submittedName>
</protein>
<keyword evidence="2" id="KW-1185">Reference proteome</keyword>